<dbReference type="EMBL" id="DQ309425">
    <property type="protein sequence ID" value="ABC25551.1"/>
    <property type="molecule type" value="Genomic_DNA"/>
</dbReference>
<reference evidence="1" key="1">
    <citation type="journal article" date="2006" name="Chin. J. Biotechnol.">
        <title>A Method Using Long Primers for Cloning the Upstream Sequence of Delta-6 Fatty Acid Desaturases Gene of Thamnidium elegans by Nested Inverse PCR.</title>
        <authorList>
            <person name="Wang D.-P."/>
            <person name="Sun W."/>
            <person name="Li M.-C."/>
            <person name="Wei D.-S."/>
            <person name="Zhang Y.-H."/>
            <person name="Xing L.-J."/>
        </authorList>
    </citation>
    <scope>NUCLEOTIDE SEQUENCE</scope>
    <source>
        <strain evidence="1">As3.2806</strain>
    </source>
</reference>
<sequence length="32" mass="3756">MSTLDRQSIFTIKELESISQRIHDGDEEAMKF</sequence>
<reference evidence="1" key="2">
    <citation type="journal article" date="2006" name="Sheng Wu Gong Cheng Xue Bao">
        <title>A method using long primers for cloning the upstream sequence of delta-6 fatty acid desaturases gene of Thamnidium elegans by nested inverse PCR.</title>
        <authorList>
            <person name="Wang D.P."/>
            <person name="Sun W."/>
            <person name="Li M.C."/>
            <person name="Wei D.S."/>
            <person name="Zhang Y.H."/>
            <person name="Xing L.J."/>
        </authorList>
    </citation>
    <scope>NUCLEOTIDE SEQUENCE</scope>
    <source>
        <strain evidence="1">As3.2806</strain>
    </source>
</reference>
<proteinExistence type="predicted"/>
<protein>
    <submittedName>
        <fullName evidence="1">Delta-6-fatty acid desaturase</fullName>
    </submittedName>
</protein>
<feature type="non-terminal residue" evidence="1">
    <location>
        <position position="32"/>
    </location>
</feature>
<organism evidence="1">
    <name type="scientific">Thamnidium elegans</name>
    <dbReference type="NCBI Taxonomy" id="101142"/>
    <lineage>
        <taxon>Eukaryota</taxon>
        <taxon>Fungi</taxon>
        <taxon>Fungi incertae sedis</taxon>
        <taxon>Mucoromycota</taxon>
        <taxon>Mucoromycotina</taxon>
        <taxon>Mucoromycetes</taxon>
        <taxon>Mucorales</taxon>
        <taxon>Mucorineae</taxon>
        <taxon>Mucoraceae</taxon>
        <taxon>Thamnidium</taxon>
    </lineage>
</organism>
<accession>Q0P073</accession>
<name>Q0P073_9FUNG</name>
<evidence type="ECO:0000313" key="1">
    <source>
        <dbReference type="EMBL" id="ABC25551.1"/>
    </source>
</evidence>
<dbReference type="AlphaFoldDB" id="Q0P073"/>